<name>A0A2S5CGA9_9GAMM</name>
<dbReference type="Proteomes" id="UP000237423">
    <property type="component" value="Unassembled WGS sequence"/>
</dbReference>
<dbReference type="GO" id="GO:0009408">
    <property type="term" value="P:response to heat"/>
    <property type="evidence" value="ECO:0007669"/>
    <property type="project" value="InterPro"/>
</dbReference>
<evidence type="ECO:0000313" key="6">
    <source>
        <dbReference type="Proteomes" id="UP000237423"/>
    </source>
</evidence>
<dbReference type="CDD" id="cd06464">
    <property type="entry name" value="ACD_sHsps-like"/>
    <property type="match status" value="1"/>
</dbReference>
<comment type="similarity">
    <text evidence="2 3">Belongs to the small heat shock protein (HSP20) family.</text>
</comment>
<dbReference type="InterPro" id="IPR044587">
    <property type="entry name" value="HSP21-like"/>
</dbReference>
<comment type="caution">
    <text evidence="5">The sequence shown here is derived from an EMBL/GenBank/DDBJ whole genome shotgun (WGS) entry which is preliminary data.</text>
</comment>
<dbReference type="Pfam" id="PF00011">
    <property type="entry name" value="HSP20"/>
    <property type="match status" value="1"/>
</dbReference>
<dbReference type="InterPro" id="IPR008978">
    <property type="entry name" value="HSP20-like_chaperone"/>
</dbReference>
<dbReference type="InterPro" id="IPR002068">
    <property type="entry name" value="A-crystallin/Hsp20_dom"/>
</dbReference>
<dbReference type="PANTHER" id="PTHR46733:SF4">
    <property type="entry name" value="HEAT SHOCK PROTEIN 21, CHLOROPLASTIC"/>
    <property type="match status" value="1"/>
</dbReference>
<gene>
    <name evidence="5" type="ORF">AADEFJLK_04356</name>
</gene>
<reference evidence="5 6" key="1">
    <citation type="submission" date="2017-11" db="EMBL/GenBank/DDBJ databases">
        <title>Draft Genome Sequence of Methylobacter psychrotolerans Sph1T, an Obligate Methanotroph from Low-Temperature Environments.</title>
        <authorList>
            <person name="Oshkin I.Y."/>
            <person name="Miroshnikov K."/>
            <person name="Belova S.E."/>
            <person name="Korzhenkov A."/>
            <person name="Toshchakov S.V."/>
            <person name="Dedysh S.N."/>
        </authorList>
    </citation>
    <scope>NUCLEOTIDE SEQUENCE [LARGE SCALE GENOMIC DNA]</scope>
    <source>
        <strain evidence="5 6">Sph1</strain>
    </source>
</reference>
<evidence type="ECO:0000256" key="3">
    <source>
        <dbReference type="RuleBase" id="RU003616"/>
    </source>
</evidence>
<organism evidence="5 6">
    <name type="scientific">Methylovulum psychrotolerans</name>
    <dbReference type="NCBI Taxonomy" id="1704499"/>
    <lineage>
        <taxon>Bacteria</taxon>
        <taxon>Pseudomonadati</taxon>
        <taxon>Pseudomonadota</taxon>
        <taxon>Gammaproteobacteria</taxon>
        <taxon>Methylococcales</taxon>
        <taxon>Methylococcaceae</taxon>
        <taxon>Methylovulum</taxon>
    </lineage>
</organism>
<evidence type="ECO:0000259" key="4">
    <source>
        <dbReference type="PROSITE" id="PS01031"/>
    </source>
</evidence>
<dbReference type="SUPFAM" id="SSF49764">
    <property type="entry name" value="HSP20-like chaperones"/>
    <property type="match status" value="1"/>
</dbReference>
<keyword evidence="1" id="KW-0346">Stress response</keyword>
<feature type="domain" description="SHSP" evidence="4">
    <location>
        <begin position="51"/>
        <end position="160"/>
    </location>
</feature>
<dbReference type="PANTHER" id="PTHR46733">
    <property type="entry name" value="26.5 KDA HEAT SHOCK PROTEIN, MITOCHONDRIAL"/>
    <property type="match status" value="1"/>
</dbReference>
<evidence type="ECO:0000256" key="2">
    <source>
        <dbReference type="PROSITE-ProRule" id="PRU00285"/>
    </source>
</evidence>
<sequence length="160" mass="18221">MDTAANTPKKPPENPLQTTGSALMFEEFDSFFNDFLYRRWPRLLNWNSPGVALAEDFIKVDIIDHDHEIEVRAALPGIKKEDLEVSINDQAITIRTSFAGEKKEDGKYFRREITRGSYQRTLSLPNNVDNANAKAVFADGMLKVTVPKTEKIPRKHITID</sequence>
<dbReference type="EMBL" id="PGFZ01000021">
    <property type="protein sequence ID" value="POZ49841.1"/>
    <property type="molecule type" value="Genomic_DNA"/>
</dbReference>
<proteinExistence type="inferred from homology"/>
<evidence type="ECO:0000313" key="5">
    <source>
        <dbReference type="EMBL" id="POZ49841.1"/>
    </source>
</evidence>
<evidence type="ECO:0000256" key="1">
    <source>
        <dbReference type="ARBA" id="ARBA00023016"/>
    </source>
</evidence>
<dbReference type="AlphaFoldDB" id="A0A2S5CGA9"/>
<dbReference type="RefSeq" id="WP_103975773.1">
    <property type="nucleotide sequence ID" value="NZ_PGFZ01000021.1"/>
</dbReference>
<dbReference type="Gene3D" id="2.60.40.790">
    <property type="match status" value="1"/>
</dbReference>
<accession>A0A2S5CGA9</accession>
<protein>
    <submittedName>
        <fullName evidence="5">Heat-shock protein Hsp20</fullName>
    </submittedName>
</protein>
<dbReference type="PROSITE" id="PS01031">
    <property type="entry name" value="SHSP"/>
    <property type="match status" value="1"/>
</dbReference>